<dbReference type="InterPro" id="IPR039396">
    <property type="entry name" value="Deltex_C"/>
</dbReference>
<feature type="domain" description="Macro" evidence="12">
    <location>
        <begin position="447"/>
        <end position="636"/>
    </location>
</feature>
<dbReference type="CDD" id="cd02907">
    <property type="entry name" value="Macro_Af1521_BAL-like"/>
    <property type="match status" value="1"/>
</dbReference>
<keyword evidence="14" id="KW-1185">Reference proteome</keyword>
<evidence type="ECO:0000313" key="14">
    <source>
        <dbReference type="Proteomes" id="UP000838412"/>
    </source>
</evidence>
<dbReference type="Gene3D" id="3.40.220.10">
    <property type="entry name" value="Leucine Aminopeptidase, subunit E, domain 1"/>
    <property type="match status" value="1"/>
</dbReference>
<evidence type="ECO:0000259" key="11">
    <source>
        <dbReference type="PROSITE" id="PS50089"/>
    </source>
</evidence>
<dbReference type="SMART" id="SM00506">
    <property type="entry name" value="A1pp"/>
    <property type="match status" value="1"/>
</dbReference>
<dbReference type="Proteomes" id="UP000838412">
    <property type="component" value="Chromosome 18"/>
</dbReference>
<dbReference type="UniPathway" id="UPA00143"/>
<feature type="compositionally biased region" description="Basic residues" evidence="10">
    <location>
        <begin position="1"/>
        <end position="12"/>
    </location>
</feature>
<sequence length="834" mass="92323">MGVIVSKHKNRKQIAGSIPTTMSRSDQKDKSKHGSAKKASRLKQPKEKDDMSLQGARVTVEEKGTDGKYDEDNSVLITEFDGSVEELKQHFKRKYSTDFKQAIEVWGDIVVEFKSRQVAEMVTKTSHKVGKKSLRITPVSTSMKKDEKKVAKRHKDKDKDVETTPAAEKKGHIYPVDELKAMKDASHKGDRPSSKDKSKRSVPKPESKSDGPISMSSELSKAKVLTGMENYVSDEEEESKNDAQGAKVADKSTKTTDTDQNGHVTNASVNEMDIELDAVKVEFIKKVHGKELDDICRTNNVDVVEQKNESQSCRVIFRAKIAGKGKVESACDQFEDLYGRISSKLSRNNTIHVLEELPDCTIRSLKNALAHAEADDRILVKNCLSDDFKVVFYGSKDDVADAIETFIKNSGHQENARYSEKTTDPQPPVPHAQTMDTLDYVGFTPSNDIQFEGTVNNITVRVYEGDLTQETVDAVVNAANKRLEHAGGVALAISEAGGKKIQKESSDYVRKHGPLAIGQAMHTGAGKMFCRYVIHTVGPKWKSHGDEETVKVQLNEAMFNVLHYASNHLKAASIAIPAISSGIFGVPVDICAEQLMLATQKFVQSPPGNNTLRDIRFVNIDGQINRTFVRVFSDSLPSNNSSAHQSEVISDEDCPICMDKVEKPKRLRCCNNVFCTDCIDKAFQVKPVCPTCGYQSGVLKGTQPRSATMAVATTPRTLPGYHGCGTIQINYDVPDGFQEACHPNPGRPYKGTRRMAFLPDNREGREVLQLLRRAFDSRLVFTVGTSVTTGETDVVIWNDIHHKTSPYDGPSNYGYPDPGYLRRVTDELAAKGIR</sequence>
<dbReference type="SMART" id="SM00184">
    <property type="entry name" value="RING"/>
    <property type="match status" value="1"/>
</dbReference>
<comment type="similarity">
    <text evidence="3 9">Belongs to the Deltex family.</text>
</comment>
<dbReference type="OrthoDB" id="527344at2759"/>
<dbReference type="InterPro" id="IPR043472">
    <property type="entry name" value="Macro_dom-like"/>
</dbReference>
<comment type="pathway">
    <text evidence="2 9">Protein modification; protein ubiquitination.</text>
</comment>
<proteinExistence type="inferred from homology"/>
<dbReference type="InterPro" id="IPR039398">
    <property type="entry name" value="Deltex_fam"/>
</dbReference>
<keyword evidence="6 8" id="KW-0863">Zinc-finger</keyword>
<evidence type="ECO:0000256" key="2">
    <source>
        <dbReference type="ARBA" id="ARBA00004906"/>
    </source>
</evidence>
<evidence type="ECO:0000259" key="12">
    <source>
        <dbReference type="PROSITE" id="PS51154"/>
    </source>
</evidence>
<dbReference type="GO" id="GO:0061630">
    <property type="term" value="F:ubiquitin protein ligase activity"/>
    <property type="evidence" value="ECO:0007669"/>
    <property type="project" value="UniProtKB-UniRule"/>
</dbReference>
<dbReference type="Pfam" id="PF01661">
    <property type="entry name" value="Macro"/>
    <property type="match status" value="1"/>
</dbReference>
<keyword evidence="5 9" id="KW-0479">Metal-binding</keyword>
<keyword evidence="7 9" id="KW-0862">Zinc</keyword>
<dbReference type="Pfam" id="PF13639">
    <property type="entry name" value="zf-RING_2"/>
    <property type="match status" value="1"/>
</dbReference>
<feature type="domain" description="RING-type" evidence="11">
    <location>
        <begin position="654"/>
        <end position="692"/>
    </location>
</feature>
<evidence type="ECO:0000256" key="10">
    <source>
        <dbReference type="SAM" id="MobiDB-lite"/>
    </source>
</evidence>
<evidence type="ECO:0000256" key="8">
    <source>
        <dbReference type="PROSITE-ProRule" id="PRU00175"/>
    </source>
</evidence>
<evidence type="ECO:0000256" key="5">
    <source>
        <dbReference type="ARBA" id="ARBA00022723"/>
    </source>
</evidence>
<dbReference type="CDD" id="cd09633">
    <property type="entry name" value="Deltex_C"/>
    <property type="match status" value="1"/>
</dbReference>
<evidence type="ECO:0000313" key="13">
    <source>
        <dbReference type="EMBL" id="CAH1250764.1"/>
    </source>
</evidence>
<dbReference type="SUPFAM" id="SSF57850">
    <property type="entry name" value="RING/U-box"/>
    <property type="match status" value="1"/>
</dbReference>
<dbReference type="InterPro" id="IPR002589">
    <property type="entry name" value="Macro_dom"/>
</dbReference>
<dbReference type="PROSITE" id="PS51154">
    <property type="entry name" value="MACRO"/>
    <property type="match status" value="1"/>
</dbReference>
<evidence type="ECO:0000256" key="7">
    <source>
        <dbReference type="ARBA" id="ARBA00022833"/>
    </source>
</evidence>
<evidence type="ECO:0000256" key="3">
    <source>
        <dbReference type="ARBA" id="ARBA00009413"/>
    </source>
</evidence>
<dbReference type="Gene3D" id="3.30.40.10">
    <property type="entry name" value="Zinc/RING finger domain, C3HC4 (zinc finger)"/>
    <property type="match status" value="1"/>
</dbReference>
<evidence type="ECO:0000256" key="4">
    <source>
        <dbReference type="ARBA" id="ARBA00022679"/>
    </source>
</evidence>
<feature type="compositionally biased region" description="Basic and acidic residues" evidence="10">
    <location>
        <begin position="248"/>
        <end position="257"/>
    </location>
</feature>
<dbReference type="Pfam" id="PF18102">
    <property type="entry name" value="DTC"/>
    <property type="match status" value="1"/>
</dbReference>
<dbReference type="PROSITE" id="PS50089">
    <property type="entry name" value="ZF_RING_2"/>
    <property type="match status" value="1"/>
</dbReference>
<keyword evidence="9" id="KW-0963">Cytoplasm</keyword>
<comment type="subcellular location">
    <subcellularLocation>
        <location evidence="9">Cytoplasm</location>
    </subcellularLocation>
</comment>
<feature type="region of interest" description="Disordered" evidence="10">
    <location>
        <begin position="1"/>
        <end position="67"/>
    </location>
</feature>
<reference evidence="13" key="1">
    <citation type="submission" date="2022-01" db="EMBL/GenBank/DDBJ databases">
        <authorList>
            <person name="Braso-Vives M."/>
        </authorList>
    </citation>
    <scope>NUCLEOTIDE SEQUENCE</scope>
</reference>
<dbReference type="GO" id="GO:0016567">
    <property type="term" value="P:protein ubiquitination"/>
    <property type="evidence" value="ECO:0007669"/>
    <property type="project" value="UniProtKB-UniRule"/>
</dbReference>
<feature type="compositionally biased region" description="Basic residues" evidence="10">
    <location>
        <begin position="30"/>
        <end position="43"/>
    </location>
</feature>
<accession>A0A8J9ZBQ7</accession>
<name>A0A8J9ZBQ7_BRALA</name>
<dbReference type="InterPro" id="IPR039399">
    <property type="entry name" value="Deltex_C_sf"/>
</dbReference>
<dbReference type="GO" id="GO:0005737">
    <property type="term" value="C:cytoplasm"/>
    <property type="evidence" value="ECO:0007669"/>
    <property type="project" value="UniProtKB-SubCell"/>
</dbReference>
<feature type="compositionally biased region" description="Basic and acidic residues" evidence="10">
    <location>
        <begin position="157"/>
        <end position="196"/>
    </location>
</feature>
<dbReference type="EMBL" id="OV696703">
    <property type="protein sequence ID" value="CAH1250764.1"/>
    <property type="molecule type" value="Genomic_DNA"/>
</dbReference>
<dbReference type="SUPFAM" id="SSF52949">
    <property type="entry name" value="Macro domain-like"/>
    <property type="match status" value="1"/>
</dbReference>
<dbReference type="PANTHER" id="PTHR12622">
    <property type="entry name" value="DELTEX-RELATED"/>
    <property type="match status" value="1"/>
</dbReference>
<dbReference type="GO" id="GO:0007219">
    <property type="term" value="P:Notch signaling pathway"/>
    <property type="evidence" value="ECO:0007669"/>
    <property type="project" value="InterPro"/>
</dbReference>
<dbReference type="GO" id="GO:0008270">
    <property type="term" value="F:zinc ion binding"/>
    <property type="evidence" value="ECO:0007669"/>
    <property type="project" value="UniProtKB-KW"/>
</dbReference>
<dbReference type="Gene3D" id="3.30.390.130">
    <property type="match status" value="1"/>
</dbReference>
<keyword evidence="4 9" id="KW-0808">Transferase</keyword>
<evidence type="ECO:0000256" key="1">
    <source>
        <dbReference type="ARBA" id="ARBA00000900"/>
    </source>
</evidence>
<evidence type="ECO:0000256" key="6">
    <source>
        <dbReference type="ARBA" id="ARBA00022771"/>
    </source>
</evidence>
<comment type="catalytic activity">
    <reaction evidence="1 9">
        <text>S-ubiquitinyl-[E2 ubiquitin-conjugating enzyme]-L-cysteine + [acceptor protein]-L-lysine = [E2 ubiquitin-conjugating enzyme]-L-cysteine + N(6)-ubiquitinyl-[acceptor protein]-L-lysine.</text>
        <dbReference type="EC" id="2.3.2.27"/>
    </reaction>
</comment>
<organism evidence="13 14">
    <name type="scientific">Branchiostoma lanceolatum</name>
    <name type="common">Common lancelet</name>
    <name type="synonym">Amphioxus lanceolatum</name>
    <dbReference type="NCBI Taxonomy" id="7740"/>
    <lineage>
        <taxon>Eukaryota</taxon>
        <taxon>Metazoa</taxon>
        <taxon>Chordata</taxon>
        <taxon>Cephalochordata</taxon>
        <taxon>Leptocardii</taxon>
        <taxon>Amphioxiformes</taxon>
        <taxon>Branchiostomatidae</taxon>
        <taxon>Branchiostoma</taxon>
    </lineage>
</organism>
<dbReference type="AlphaFoldDB" id="A0A8J9ZBQ7"/>
<protein>
    <recommendedName>
        <fullName evidence="9">E3 ubiquitin-protein ligase</fullName>
        <ecNumber evidence="9">2.3.2.27</ecNumber>
    </recommendedName>
</protein>
<feature type="region of interest" description="Disordered" evidence="10">
    <location>
        <begin position="138"/>
        <end position="265"/>
    </location>
</feature>
<dbReference type="InterPro" id="IPR001841">
    <property type="entry name" value="Znf_RING"/>
</dbReference>
<gene>
    <name evidence="13" type="primary">DTX3L</name>
    <name evidence="13" type="ORF">BLAG_LOCUS11369</name>
</gene>
<dbReference type="InterPro" id="IPR013083">
    <property type="entry name" value="Znf_RING/FYVE/PHD"/>
</dbReference>
<evidence type="ECO:0000256" key="9">
    <source>
        <dbReference type="RuleBase" id="RU367105"/>
    </source>
</evidence>
<dbReference type="EC" id="2.3.2.27" evidence="9"/>